<comment type="caution">
    <text evidence="1">The sequence shown here is derived from an EMBL/GenBank/DDBJ whole genome shotgun (WGS) entry which is preliminary data.</text>
</comment>
<reference evidence="1 2" key="1">
    <citation type="journal article" date="2023" name="G3 (Bethesda)">
        <title>A chromosome-length genome assembly and annotation of blackberry (Rubus argutus, cv. 'Hillquist').</title>
        <authorList>
            <person name="Bruna T."/>
            <person name="Aryal R."/>
            <person name="Dudchenko O."/>
            <person name="Sargent D.J."/>
            <person name="Mead D."/>
            <person name="Buti M."/>
            <person name="Cavallini A."/>
            <person name="Hytonen T."/>
            <person name="Andres J."/>
            <person name="Pham M."/>
            <person name="Weisz D."/>
            <person name="Mascagni F."/>
            <person name="Usai G."/>
            <person name="Natali L."/>
            <person name="Bassil N."/>
            <person name="Fernandez G.E."/>
            <person name="Lomsadze A."/>
            <person name="Armour M."/>
            <person name="Olukolu B."/>
            <person name="Poorten T."/>
            <person name="Britton C."/>
            <person name="Davik J."/>
            <person name="Ashrafi H."/>
            <person name="Aiden E.L."/>
            <person name="Borodovsky M."/>
            <person name="Worthington M."/>
        </authorList>
    </citation>
    <scope>NUCLEOTIDE SEQUENCE [LARGE SCALE GENOMIC DNA]</scope>
    <source>
        <strain evidence="1">PI 553951</strain>
    </source>
</reference>
<sequence>MPPLKVTPQEVEDERDLIMLREARRGQLSGETSRKNGQRVRMEACNLPLIYQVREYSKPKLGRAKDHSQAF</sequence>
<evidence type="ECO:0000313" key="1">
    <source>
        <dbReference type="EMBL" id="KAK9921020.1"/>
    </source>
</evidence>
<gene>
    <name evidence="1" type="ORF">M0R45_029551</name>
</gene>
<dbReference type="AlphaFoldDB" id="A0AAW1W800"/>
<dbReference type="EMBL" id="JBEDUW010000006">
    <property type="protein sequence ID" value="KAK9921020.1"/>
    <property type="molecule type" value="Genomic_DNA"/>
</dbReference>
<proteinExistence type="predicted"/>
<accession>A0AAW1W800</accession>
<evidence type="ECO:0000313" key="2">
    <source>
        <dbReference type="Proteomes" id="UP001457282"/>
    </source>
</evidence>
<dbReference type="Proteomes" id="UP001457282">
    <property type="component" value="Unassembled WGS sequence"/>
</dbReference>
<name>A0AAW1W800_RUBAR</name>
<protein>
    <submittedName>
        <fullName evidence="1">Uncharacterized protein</fullName>
    </submittedName>
</protein>
<organism evidence="1 2">
    <name type="scientific">Rubus argutus</name>
    <name type="common">Southern blackberry</name>
    <dbReference type="NCBI Taxonomy" id="59490"/>
    <lineage>
        <taxon>Eukaryota</taxon>
        <taxon>Viridiplantae</taxon>
        <taxon>Streptophyta</taxon>
        <taxon>Embryophyta</taxon>
        <taxon>Tracheophyta</taxon>
        <taxon>Spermatophyta</taxon>
        <taxon>Magnoliopsida</taxon>
        <taxon>eudicotyledons</taxon>
        <taxon>Gunneridae</taxon>
        <taxon>Pentapetalae</taxon>
        <taxon>rosids</taxon>
        <taxon>fabids</taxon>
        <taxon>Rosales</taxon>
        <taxon>Rosaceae</taxon>
        <taxon>Rosoideae</taxon>
        <taxon>Rosoideae incertae sedis</taxon>
        <taxon>Rubus</taxon>
    </lineage>
</organism>
<keyword evidence="2" id="KW-1185">Reference proteome</keyword>